<comment type="caution">
    <text evidence="2">The sequence shown here is derived from an EMBL/GenBank/DDBJ whole genome shotgun (WGS) entry which is preliminary data.</text>
</comment>
<accession>A0A2T9WL13</accession>
<dbReference type="EMBL" id="QEFP02000019">
    <property type="protein sequence ID" value="MCC5447270.1"/>
    <property type="molecule type" value="Genomic_DNA"/>
</dbReference>
<organism evidence="2">
    <name type="scientific">Nanobsidianus stetteri</name>
    <dbReference type="NCBI Taxonomy" id="1294122"/>
    <lineage>
        <taxon>Archaea</taxon>
        <taxon>Nanobdellota</taxon>
        <taxon>Candidatus Nanoarchaeia</taxon>
        <taxon>Nanoarchaeales</taxon>
        <taxon>Nanopusillaceae</taxon>
        <taxon>Candidatus Nanobsidianus</taxon>
    </lineage>
</organism>
<reference evidence="1" key="3">
    <citation type="submission" date="2017-05" db="EMBL/GenBank/DDBJ databases">
        <authorList>
            <person name="Munson-Mcgee J.H."/>
        </authorList>
    </citation>
    <scope>NUCLEOTIDE SEQUENCE</scope>
    <source>
        <strain evidence="1">SCGC AB-777_F03</strain>
    </source>
</reference>
<reference evidence="2" key="2">
    <citation type="submission" date="2017-05" db="EMBL/GenBank/DDBJ databases">
        <authorList>
            <person name="Song R."/>
            <person name="Chenine A.L."/>
            <person name="Ruprecht R.M."/>
        </authorList>
    </citation>
    <scope>NUCLEOTIDE SEQUENCE</scope>
    <source>
        <strain evidence="2">SCGC AB-777_F03</strain>
    </source>
</reference>
<dbReference type="SUPFAM" id="SSF117396">
    <property type="entry name" value="TM1631-like"/>
    <property type="match status" value="1"/>
</dbReference>
<dbReference type="Proteomes" id="UP000245509">
    <property type="component" value="Unassembled WGS sequence"/>
</dbReference>
<dbReference type="AlphaFoldDB" id="A0A2T9WL13"/>
<dbReference type="EMBL" id="QEFP01000008">
    <property type="protein sequence ID" value="PVU68530.1"/>
    <property type="molecule type" value="Genomic_DNA"/>
</dbReference>
<dbReference type="Gene3D" id="3.20.20.410">
    <property type="entry name" value="Protein of unknown function UPF0759"/>
    <property type="match status" value="1"/>
</dbReference>
<reference evidence="2" key="1">
    <citation type="journal article" date="2015" name="Appl. Environ. Microbiol.">
        <title>Nanoarchaeota, Their Sulfolobales Host, and Nanoarchaeota Virus Distribution across Yellowstone National Park Hot Springs.</title>
        <authorList>
            <person name="Munson-McGee J.H."/>
            <person name="Field E.K."/>
            <person name="Bateson M."/>
            <person name="Rooney C."/>
            <person name="Stepanauskas R."/>
            <person name="Young M.J."/>
        </authorList>
    </citation>
    <scope>NUCLEOTIDE SEQUENCE [LARGE SCALE GENOMIC DNA]</scope>
    <source>
        <strain evidence="2">SCGC AB-777_F03</strain>
    </source>
</reference>
<dbReference type="RefSeq" id="WP_228615494.1">
    <property type="nucleotide sequence ID" value="NZ_QEFP02000019.1"/>
</dbReference>
<name>A0A2T9WL13_NANST</name>
<evidence type="ECO:0000313" key="2">
    <source>
        <dbReference type="EMBL" id="PVU68530.1"/>
    </source>
</evidence>
<dbReference type="InterPro" id="IPR036520">
    <property type="entry name" value="UPF0759_sf"/>
</dbReference>
<dbReference type="PANTHER" id="PTHR30348">
    <property type="entry name" value="UNCHARACTERIZED PROTEIN YECE"/>
    <property type="match status" value="1"/>
</dbReference>
<evidence type="ECO:0000313" key="1">
    <source>
        <dbReference type="EMBL" id="MCC5447270.1"/>
    </source>
</evidence>
<sequence>MIKVGTCGFPISRKKYYEEFNVIEINSTFYSIPDIEWVKKIRNEAPENFEFTFKAFQGITHDVNSFTWRRSKIKNYKELKGKVGYLRNTKEVFEFWEKQEEIANILRANIIVIQLPNSFKDTKENIENAYNFFNSIGKKYKIAIELRGWSKENREKICKEFDLIDIVDINVEEPVYDSDIKYYRLHGLHEGNRLIYNYDYSKEELNRIKEKVLKYNKKDSYVMFNNSMMYENAKEFLELIKNV</sequence>
<dbReference type="Pfam" id="PF01904">
    <property type="entry name" value="DUF72"/>
    <property type="match status" value="1"/>
</dbReference>
<dbReference type="PANTHER" id="PTHR30348:SF4">
    <property type="entry name" value="DUF72 DOMAIN-CONTAINING PROTEIN"/>
    <property type="match status" value="1"/>
</dbReference>
<proteinExistence type="predicted"/>
<gene>
    <name evidence="1" type="ORF">DDW03_002545</name>
    <name evidence="2" type="ORF">DDW03_01935</name>
</gene>
<protein>
    <submittedName>
        <fullName evidence="2">DUF72 domain-containing protein</fullName>
    </submittedName>
</protein>
<dbReference type="InterPro" id="IPR002763">
    <property type="entry name" value="DUF72"/>
</dbReference>
<reference evidence="1" key="4">
    <citation type="submission" date="2021-11" db="EMBL/GenBank/DDBJ databases">
        <authorList>
            <person name="Munson-Mcgee J."/>
            <person name="Field E."/>
            <person name="Bateson M."/>
            <person name="Rooney C."/>
            <person name="Stepanauskas R."/>
            <person name="Young M."/>
        </authorList>
    </citation>
    <scope>NUCLEOTIDE SEQUENCE</scope>
    <source>
        <strain evidence="1">SCGC AB-777_F03</strain>
    </source>
</reference>